<dbReference type="CDD" id="cd17299">
    <property type="entry name" value="acetolactate_decarboxylase"/>
    <property type="match status" value="1"/>
</dbReference>
<dbReference type="RefSeq" id="WP_116764199.1">
    <property type="nucleotide sequence ID" value="NZ_QCZH01000019.1"/>
</dbReference>
<dbReference type="EMBL" id="QCZH01000019">
    <property type="protein sequence ID" value="PWA07763.1"/>
    <property type="molecule type" value="Genomic_DNA"/>
</dbReference>
<evidence type="ECO:0000256" key="1">
    <source>
        <dbReference type="ARBA" id="ARBA00001784"/>
    </source>
</evidence>
<dbReference type="InterPro" id="IPR005128">
    <property type="entry name" value="Acetolactate_a_deCO2ase"/>
</dbReference>
<dbReference type="GO" id="GO:0047605">
    <property type="term" value="F:acetolactate decarboxylase activity"/>
    <property type="evidence" value="ECO:0007669"/>
    <property type="project" value="UniProtKB-UniRule"/>
</dbReference>
<dbReference type="UniPathway" id="UPA00626">
    <property type="reaction ID" value="UER00678"/>
</dbReference>
<dbReference type="GO" id="GO:0045151">
    <property type="term" value="P:acetoin biosynthetic process"/>
    <property type="evidence" value="ECO:0007669"/>
    <property type="project" value="UniProtKB-UniRule"/>
</dbReference>
<protein>
    <recommendedName>
        <fullName evidence="5 9">Alpha-acetolactate decarboxylase</fullName>
        <ecNumber evidence="4 9">4.1.1.5</ecNumber>
    </recommendedName>
</protein>
<name>A0A2U1JSB8_9FLAO</name>
<keyword evidence="7 9" id="KW-0005">Acetoin biosynthesis</keyword>
<feature type="chain" id="PRO_5015576963" description="Alpha-acetolactate decarboxylase" evidence="10">
    <location>
        <begin position="23"/>
        <end position="259"/>
    </location>
</feature>
<comment type="pathway">
    <text evidence="2 9">Polyol metabolism; (R,R)-butane-2,3-diol biosynthesis; (R,R)-butane-2,3-diol from pyruvate: step 2/3.</text>
</comment>
<evidence type="ECO:0000256" key="3">
    <source>
        <dbReference type="ARBA" id="ARBA00007106"/>
    </source>
</evidence>
<proteinExistence type="inferred from homology"/>
<dbReference type="EC" id="4.1.1.5" evidence="4 9"/>
<dbReference type="Gene3D" id="3.30.1330.80">
    <property type="entry name" value="Hypothetical protein, similar to alpha- acetolactate decarboxylase, domain 2"/>
    <property type="match status" value="2"/>
</dbReference>
<evidence type="ECO:0000313" key="12">
    <source>
        <dbReference type="Proteomes" id="UP000245618"/>
    </source>
</evidence>
<dbReference type="PIRSF" id="PIRSF001332">
    <property type="entry name" value="Acetolac_decarb"/>
    <property type="match status" value="1"/>
</dbReference>
<evidence type="ECO:0000256" key="6">
    <source>
        <dbReference type="ARBA" id="ARBA00022793"/>
    </source>
</evidence>
<comment type="similarity">
    <text evidence="3 9">Belongs to the alpha-acetolactate decarboxylase family.</text>
</comment>
<accession>A0A2U1JSB8</accession>
<dbReference type="Proteomes" id="UP000245618">
    <property type="component" value="Unassembled WGS sequence"/>
</dbReference>
<reference evidence="11 12" key="1">
    <citation type="submission" date="2018-04" db="EMBL/GenBank/DDBJ databases">
        <title>Flavobacterium sp. nov., isolated from glacier ice.</title>
        <authorList>
            <person name="Liu Q."/>
            <person name="Xin Y.-H."/>
        </authorList>
    </citation>
    <scope>NUCLEOTIDE SEQUENCE [LARGE SCALE GENOMIC DNA]</scope>
    <source>
        <strain evidence="11 12">LB2P30</strain>
    </source>
</reference>
<evidence type="ECO:0000256" key="5">
    <source>
        <dbReference type="ARBA" id="ARBA00020164"/>
    </source>
</evidence>
<dbReference type="SUPFAM" id="SSF117856">
    <property type="entry name" value="AF0104/ALDC/Ptd012-like"/>
    <property type="match status" value="1"/>
</dbReference>
<feature type="signal peptide" evidence="10">
    <location>
        <begin position="1"/>
        <end position="22"/>
    </location>
</feature>
<evidence type="ECO:0000313" key="11">
    <source>
        <dbReference type="EMBL" id="PWA07763.1"/>
    </source>
</evidence>
<comment type="caution">
    <text evidence="11">The sequence shown here is derived from an EMBL/GenBank/DDBJ whole genome shotgun (WGS) entry which is preliminary data.</text>
</comment>
<dbReference type="OrthoDB" id="8612680at2"/>
<dbReference type="Pfam" id="PF03306">
    <property type="entry name" value="AAL_decarboxy"/>
    <property type="match status" value="1"/>
</dbReference>
<evidence type="ECO:0000256" key="7">
    <source>
        <dbReference type="ARBA" id="ARBA00023061"/>
    </source>
</evidence>
<keyword evidence="10" id="KW-0732">Signal</keyword>
<dbReference type="AlphaFoldDB" id="A0A2U1JSB8"/>
<evidence type="ECO:0000256" key="9">
    <source>
        <dbReference type="PIRNR" id="PIRNR001332"/>
    </source>
</evidence>
<organism evidence="11 12">
    <name type="scientific">Flavobacterium laiguense</name>
    <dbReference type="NCBI Taxonomy" id="2169409"/>
    <lineage>
        <taxon>Bacteria</taxon>
        <taxon>Pseudomonadati</taxon>
        <taxon>Bacteroidota</taxon>
        <taxon>Flavobacteriia</taxon>
        <taxon>Flavobacteriales</taxon>
        <taxon>Flavobacteriaceae</taxon>
        <taxon>Flavobacterium</taxon>
    </lineage>
</organism>
<keyword evidence="6 9" id="KW-0210">Decarboxylase</keyword>
<evidence type="ECO:0000256" key="4">
    <source>
        <dbReference type="ARBA" id="ARBA00013204"/>
    </source>
</evidence>
<evidence type="ECO:0000256" key="2">
    <source>
        <dbReference type="ARBA" id="ARBA00005170"/>
    </source>
</evidence>
<gene>
    <name evidence="11" type="primary">budA</name>
    <name evidence="11" type="ORF">DB891_13975</name>
</gene>
<evidence type="ECO:0000256" key="10">
    <source>
        <dbReference type="SAM" id="SignalP"/>
    </source>
</evidence>
<sequence>MTYRLKTILFLFIAFSFFTSTAQKDKNTTIYQYATINALMEGGFDGDMTLAALQKKGTFGIGTFNELDGEMIGFDNHFYQIKSDGKAYAVVPSQKTPFAVVTNFSKDQTFSSTQTLDLKKLYALLDSLSPNKNLYVGYKIKVKCQTIKTRSVSKQTKPYPLMVDAVKKQSVFEMQTISGTLVGFRFPEYMKGLNVPGYHFHFLSDDKKSGGHVLDLSASNLEIEIDFMDDFELHIPNNENFNRLNLTKTKAEDLEKVEK</sequence>
<comment type="catalytic activity">
    <reaction evidence="1 9">
        <text>(2S)-2-acetolactate + H(+) = (R)-acetoin + CO2</text>
        <dbReference type="Rhea" id="RHEA:21580"/>
        <dbReference type="ChEBI" id="CHEBI:15378"/>
        <dbReference type="ChEBI" id="CHEBI:15686"/>
        <dbReference type="ChEBI" id="CHEBI:16526"/>
        <dbReference type="ChEBI" id="CHEBI:58476"/>
        <dbReference type="EC" id="4.1.1.5"/>
    </reaction>
</comment>
<evidence type="ECO:0000256" key="8">
    <source>
        <dbReference type="ARBA" id="ARBA00023239"/>
    </source>
</evidence>
<dbReference type="NCBIfam" id="TIGR01252">
    <property type="entry name" value="acetolac_decarb"/>
    <property type="match status" value="1"/>
</dbReference>
<dbReference type="PANTHER" id="PTHR35524">
    <property type="entry name" value="ALPHA-ACETOLACTATE DECARBOXYLASE"/>
    <property type="match status" value="1"/>
</dbReference>
<keyword evidence="8 9" id="KW-0456">Lyase</keyword>
<keyword evidence="12" id="KW-1185">Reference proteome</keyword>
<dbReference type="PANTHER" id="PTHR35524:SF1">
    <property type="entry name" value="ALPHA-ACETOLACTATE DECARBOXYLASE"/>
    <property type="match status" value="1"/>
</dbReference>